<feature type="region of interest" description="Disordered" evidence="1">
    <location>
        <begin position="44"/>
        <end position="63"/>
    </location>
</feature>
<dbReference type="AlphaFoldDB" id="A0A845M3D1"/>
<keyword evidence="2" id="KW-0812">Transmembrane</keyword>
<evidence type="ECO:0000313" key="4">
    <source>
        <dbReference type="Proteomes" id="UP000467322"/>
    </source>
</evidence>
<organism evidence="3 4">
    <name type="scientific">Maritimibacter harenae</name>
    <dbReference type="NCBI Taxonomy" id="2606218"/>
    <lineage>
        <taxon>Bacteria</taxon>
        <taxon>Pseudomonadati</taxon>
        <taxon>Pseudomonadota</taxon>
        <taxon>Alphaproteobacteria</taxon>
        <taxon>Rhodobacterales</taxon>
        <taxon>Roseobacteraceae</taxon>
        <taxon>Maritimibacter</taxon>
    </lineage>
</organism>
<comment type="caution">
    <text evidence="3">The sequence shown here is derived from an EMBL/GenBank/DDBJ whole genome shotgun (WGS) entry which is preliminary data.</text>
</comment>
<evidence type="ECO:0000313" key="3">
    <source>
        <dbReference type="EMBL" id="MZR12878.1"/>
    </source>
</evidence>
<dbReference type="EMBL" id="WTUX01000011">
    <property type="protein sequence ID" value="MZR12878.1"/>
    <property type="molecule type" value="Genomic_DNA"/>
</dbReference>
<feature type="transmembrane region" description="Helical" evidence="2">
    <location>
        <begin position="20"/>
        <end position="41"/>
    </location>
</feature>
<protein>
    <submittedName>
        <fullName evidence="3">Uncharacterized protein</fullName>
    </submittedName>
</protein>
<reference evidence="3 4" key="1">
    <citation type="submission" date="2019-12" db="EMBL/GenBank/DDBJ databases">
        <title>Maritimibacter sp. nov. sp. isolated from sea sand.</title>
        <authorList>
            <person name="Kim J."/>
            <person name="Jeong S.E."/>
            <person name="Jung H.S."/>
            <person name="Jeon C.O."/>
        </authorList>
    </citation>
    <scope>NUCLEOTIDE SEQUENCE [LARGE SCALE GENOMIC DNA]</scope>
    <source>
        <strain evidence="3 4">DP07</strain>
    </source>
</reference>
<keyword evidence="2" id="KW-0472">Membrane</keyword>
<dbReference type="Proteomes" id="UP000467322">
    <property type="component" value="Unassembled WGS sequence"/>
</dbReference>
<keyword evidence="2" id="KW-1133">Transmembrane helix</keyword>
<sequence>MSAPDTSLEREQRRHAPSLLGIGLSMGAGLIMGATIMYVSIERSDTPEAPEAAPSDATGLPVE</sequence>
<keyword evidence="4" id="KW-1185">Reference proteome</keyword>
<evidence type="ECO:0000256" key="2">
    <source>
        <dbReference type="SAM" id="Phobius"/>
    </source>
</evidence>
<accession>A0A845M3D1</accession>
<gene>
    <name evidence="3" type="ORF">GQE99_07570</name>
</gene>
<name>A0A845M3D1_9RHOB</name>
<evidence type="ECO:0000256" key="1">
    <source>
        <dbReference type="SAM" id="MobiDB-lite"/>
    </source>
</evidence>
<proteinExistence type="predicted"/>
<dbReference type="RefSeq" id="WP_161350998.1">
    <property type="nucleotide sequence ID" value="NZ_WTUX01000011.1"/>
</dbReference>